<reference evidence="1" key="1">
    <citation type="submission" date="2020-04" db="EMBL/GenBank/DDBJ databases">
        <authorList>
            <person name="Alioto T."/>
            <person name="Alioto T."/>
            <person name="Gomez Garrido J."/>
        </authorList>
    </citation>
    <scope>NUCLEOTIDE SEQUENCE</scope>
    <source>
        <strain evidence="1">A484AB</strain>
    </source>
</reference>
<dbReference type="AlphaFoldDB" id="A0A6S7KN47"/>
<dbReference type="PROSITE" id="PS50878">
    <property type="entry name" value="RT_POL"/>
    <property type="match status" value="1"/>
</dbReference>
<keyword evidence="2" id="KW-1185">Reference proteome</keyword>
<dbReference type="Proteomes" id="UP001152795">
    <property type="component" value="Unassembled WGS sequence"/>
</dbReference>
<dbReference type="EMBL" id="CACRXK020033099">
    <property type="protein sequence ID" value="CAB4043760.1"/>
    <property type="molecule type" value="Genomic_DNA"/>
</dbReference>
<proteinExistence type="predicted"/>
<organism evidence="1 2">
    <name type="scientific">Paramuricea clavata</name>
    <name type="common">Red gorgonian</name>
    <name type="synonym">Violescent sea-whip</name>
    <dbReference type="NCBI Taxonomy" id="317549"/>
    <lineage>
        <taxon>Eukaryota</taxon>
        <taxon>Metazoa</taxon>
        <taxon>Cnidaria</taxon>
        <taxon>Anthozoa</taxon>
        <taxon>Octocorallia</taxon>
        <taxon>Malacalcyonacea</taxon>
        <taxon>Plexauridae</taxon>
        <taxon>Paramuricea</taxon>
    </lineage>
</organism>
<feature type="non-terminal residue" evidence="1">
    <location>
        <position position="356"/>
    </location>
</feature>
<evidence type="ECO:0000313" key="1">
    <source>
        <dbReference type="EMBL" id="CAB4043760.1"/>
    </source>
</evidence>
<dbReference type="SUPFAM" id="SSF56672">
    <property type="entry name" value="DNA/RNA polymerases"/>
    <property type="match status" value="1"/>
</dbReference>
<comment type="caution">
    <text evidence="1">The sequence shown here is derived from an EMBL/GenBank/DDBJ whole genome shotgun (WGS) entry which is preliminary data.</text>
</comment>
<dbReference type="PANTHER" id="PTHR33332">
    <property type="entry name" value="REVERSE TRANSCRIPTASE DOMAIN-CONTAINING PROTEIN"/>
    <property type="match status" value="1"/>
</dbReference>
<name>A0A6S7KN47_PARCT</name>
<dbReference type="CDD" id="cd01650">
    <property type="entry name" value="RT_nLTR_like"/>
    <property type="match status" value="1"/>
</dbReference>
<dbReference type="InterPro" id="IPR000477">
    <property type="entry name" value="RT_dom"/>
</dbReference>
<sequence>MWKLANLSPLPKESPLTECDQLRPISLTNVIMRLFERIIFQEEIRHPSKLIICKNQYAYRENSNTTAALIKCQHHWLKWLDDKANFIRVISFDFSKAFDSVPHDILTQKLKSTNLNPYIINWLINFISCRKQRVTADGTVTNFVNINRGVPQGTVLGPFLFSLMVNDIEAKHPQTNNLVKFADDLTVSVPVTSSGDSALDEVTNIESWASNNRMKLNFKKPGKCYYVLVHLPYLPPLINGIRRKKWLKLLGVTFQENPRCWDKQVDSLLSKAASRIYILRVCKFYGYSLNELTKLFDSLILSLFYYAIEVWGSALQAKYIDKFNKFLNRAFRYGYTQNKYSMAKMIEERDRLLFNK</sequence>
<dbReference type="OrthoDB" id="5983390at2759"/>
<accession>A0A6S7KN47</accession>
<gene>
    <name evidence="1" type="ORF">PACLA_8A087620</name>
</gene>
<evidence type="ECO:0000313" key="2">
    <source>
        <dbReference type="Proteomes" id="UP001152795"/>
    </source>
</evidence>
<dbReference type="Pfam" id="PF00078">
    <property type="entry name" value="RVT_1"/>
    <property type="match status" value="1"/>
</dbReference>
<dbReference type="InterPro" id="IPR043502">
    <property type="entry name" value="DNA/RNA_pol_sf"/>
</dbReference>
<protein>
    <submittedName>
        <fullName evidence="1">Uncharacterized protein</fullName>
    </submittedName>
</protein>